<dbReference type="EMBL" id="CP104064">
    <property type="protein sequence ID" value="WAH35661.1"/>
    <property type="molecule type" value="Genomic_DNA"/>
</dbReference>
<sequence length="51" mass="6020">MVWSIWFWVGIVVALFVVFIIIETRTTLNETNKMLHDIKNALEEIQNKLDS</sequence>
<name>A0ABY6YZW7_9BACL</name>
<keyword evidence="1" id="KW-0472">Membrane</keyword>
<dbReference type="RefSeq" id="WP_268042944.1">
    <property type="nucleotide sequence ID" value="NZ_CP104064.1"/>
</dbReference>
<evidence type="ECO:0000313" key="2">
    <source>
        <dbReference type="EMBL" id="WAH35661.1"/>
    </source>
</evidence>
<dbReference type="Proteomes" id="UP001164803">
    <property type="component" value="Chromosome"/>
</dbReference>
<feature type="transmembrane region" description="Helical" evidence="1">
    <location>
        <begin position="6"/>
        <end position="24"/>
    </location>
</feature>
<evidence type="ECO:0000313" key="3">
    <source>
        <dbReference type="Proteomes" id="UP001164803"/>
    </source>
</evidence>
<keyword evidence="3" id="KW-1185">Reference proteome</keyword>
<evidence type="ECO:0000256" key="1">
    <source>
        <dbReference type="SAM" id="Phobius"/>
    </source>
</evidence>
<evidence type="ECO:0008006" key="4">
    <source>
        <dbReference type="Google" id="ProtNLM"/>
    </source>
</evidence>
<accession>A0ABY6YZW7</accession>
<gene>
    <name evidence="2" type="ORF">NZD86_15440</name>
</gene>
<protein>
    <recommendedName>
        <fullName evidence="4">BhlA holin family protein</fullName>
    </recommendedName>
</protein>
<organism evidence="2 3">
    <name type="scientific">Alicyclobacillus dauci</name>
    <dbReference type="NCBI Taxonomy" id="1475485"/>
    <lineage>
        <taxon>Bacteria</taxon>
        <taxon>Bacillati</taxon>
        <taxon>Bacillota</taxon>
        <taxon>Bacilli</taxon>
        <taxon>Bacillales</taxon>
        <taxon>Alicyclobacillaceae</taxon>
        <taxon>Alicyclobacillus</taxon>
    </lineage>
</organism>
<keyword evidence="1" id="KW-0812">Transmembrane</keyword>
<keyword evidence="1" id="KW-1133">Transmembrane helix</keyword>
<reference evidence="2" key="1">
    <citation type="submission" date="2022-08" db="EMBL/GenBank/DDBJ databases">
        <title>Alicyclobacillus dauci DSM2870, complete genome.</title>
        <authorList>
            <person name="Wang Q."/>
            <person name="Cai R."/>
            <person name="Wang Z."/>
        </authorList>
    </citation>
    <scope>NUCLEOTIDE SEQUENCE</scope>
    <source>
        <strain evidence="2">DSM 28700</strain>
    </source>
</reference>
<proteinExistence type="predicted"/>